<reference evidence="2" key="1">
    <citation type="submission" date="2023-07" db="EMBL/GenBank/DDBJ databases">
        <title>A draft genome of Kazachstania heterogenica Y-27499.</title>
        <authorList>
            <person name="Donic C."/>
            <person name="Kralova J.S."/>
            <person name="Fidel L."/>
            <person name="Ben-Dor S."/>
            <person name="Jung S."/>
        </authorList>
    </citation>
    <scope>NUCLEOTIDE SEQUENCE [LARGE SCALE GENOMIC DNA]</scope>
    <source>
        <strain evidence="2">Y27499</strain>
    </source>
</reference>
<dbReference type="AlphaFoldDB" id="A0AAN7WPA7"/>
<dbReference type="EMBL" id="JAWIZZ010000015">
    <property type="protein sequence ID" value="KAK5782080.1"/>
    <property type="molecule type" value="Genomic_DNA"/>
</dbReference>
<name>A0AAN7WPA7_9SACH</name>
<organism evidence="1 2">
    <name type="scientific">Arxiozyma heterogenica</name>
    <dbReference type="NCBI Taxonomy" id="278026"/>
    <lineage>
        <taxon>Eukaryota</taxon>
        <taxon>Fungi</taxon>
        <taxon>Dikarya</taxon>
        <taxon>Ascomycota</taxon>
        <taxon>Saccharomycotina</taxon>
        <taxon>Saccharomycetes</taxon>
        <taxon>Saccharomycetales</taxon>
        <taxon>Saccharomycetaceae</taxon>
        <taxon>Arxiozyma</taxon>
    </lineage>
</organism>
<evidence type="ECO:0000313" key="1">
    <source>
        <dbReference type="EMBL" id="KAK5782080.1"/>
    </source>
</evidence>
<dbReference type="Proteomes" id="UP001306508">
    <property type="component" value="Unassembled WGS sequence"/>
</dbReference>
<evidence type="ECO:0000313" key="2">
    <source>
        <dbReference type="Proteomes" id="UP001306508"/>
    </source>
</evidence>
<comment type="caution">
    <text evidence="1">The sequence shown here is derived from an EMBL/GenBank/DDBJ whole genome shotgun (WGS) entry which is preliminary data.</text>
</comment>
<accession>A0AAN7WPA7</accession>
<sequence>MLPRNLTPYKHAARHIIPLVRDIPIVPWTNFSKKPTQLNLFRKIHLHTANRTDQASVNLGTQNDGTLKNDPDERDQVYLYGKSENDITETLQKLNLIKVPMNLKSNIELVCTYLQKLNVMSFKRTTTHLNKFRTFLNKKQQTMDNNNILLFKYVIEYLIEESDMEVKRLIQFGPINLIQSRLDNILTETNDKNLVNKDSDPQEDIETFVLNNLFDKNFDLEYPYLSHLQSLFHILNELRINNTIQWNQYISIDQLINIFEMSKTIPDQIWKDRGVFLSASLLYSNGKIRMDPVNESFFINTLIKFGYYKYGFKLFKTMKDNIKERWWMEMGMMLSLVNNNLRTFQKLLYEMDHHYDHNTNDTRSTPNTYLSPKVLKFAIKKYSKIYSSKSNKLQFLLNRFIENIQMYGIQNQSKSFENQPDINFENENEANSYLNKIVPISYDDIISVINSLLYNKHLDLIGPFLNKILSLRDIDPSIWHMILIKTKLNLLKDFNCIKSILPKINETPSNLHNLANFEDVFNQLTSKYLKEKNVVIDMLLFDSLDGLVTNYRLPINLENFLEKLLASNNNQLHNIEDSSNNKIKLSQYFNVLLKSFLSCGNLLKANKLIRLMEKVRTDKDFALQHQGKYPPIDINHYTTMIKYYTNKRTKHHKPKVWKQKEKKIIEITDKVNAFGFQYTSSFITKLLIFYRENRDYNRCFQIINKTLKSSQYLKSEISSAEISDIKSMTPFLRQKLYFEIWKIYFQFYKHESLELITTGNQTNIKNWKLYHNSLQKKTLIKPEVDLLTLFDNMVNRDNVLPNLRFSQLILATFMKSRDWTSIPAIITQLIHVFNIELDKEFFSKISIGIKKEFIATETKRLLRKNKNMSFLEAKQQAKKEAKSLEYDKNNPIFQPNDSDKNLTGLLGNILLLMKYQNQYDKEFVRVKRAYRRLNLIDFFPEDIIQSCK</sequence>
<protein>
    <submittedName>
        <fullName evidence="1">Uncharacterized protein</fullName>
    </submittedName>
</protein>
<gene>
    <name evidence="1" type="ORF">RI543_000402</name>
</gene>
<keyword evidence="2" id="KW-1185">Reference proteome</keyword>
<proteinExistence type="predicted"/>